<keyword evidence="5" id="KW-1185">Reference proteome</keyword>
<feature type="compositionally biased region" description="Low complexity" evidence="3">
    <location>
        <begin position="96"/>
        <end position="108"/>
    </location>
</feature>
<feature type="region of interest" description="Disordered" evidence="3">
    <location>
        <begin position="88"/>
        <end position="126"/>
    </location>
</feature>
<dbReference type="GO" id="GO:0006950">
    <property type="term" value="P:response to stress"/>
    <property type="evidence" value="ECO:0007669"/>
    <property type="project" value="UniProtKB-ARBA"/>
</dbReference>
<reference evidence="4 5" key="1">
    <citation type="submission" date="2024-09" db="EMBL/GenBank/DDBJ databases">
        <title>Chromosome-scale assembly of Riccia sorocarpa.</title>
        <authorList>
            <person name="Paukszto L."/>
        </authorList>
    </citation>
    <scope>NUCLEOTIDE SEQUENCE [LARGE SCALE GENOMIC DNA]</scope>
    <source>
        <strain evidence="4">LP-2024</strain>
        <tissue evidence="4">Aerial parts of the thallus</tissue>
    </source>
</reference>
<evidence type="ECO:0000256" key="1">
    <source>
        <dbReference type="ARBA" id="ARBA00004123"/>
    </source>
</evidence>
<protein>
    <submittedName>
        <fullName evidence="4">Uncharacterized protein</fullName>
    </submittedName>
</protein>
<keyword evidence="2" id="KW-0539">Nucleus</keyword>
<dbReference type="EMBL" id="JBJQOH010000004">
    <property type="protein sequence ID" value="KAL3690554.1"/>
    <property type="molecule type" value="Genomic_DNA"/>
</dbReference>
<accession>A0ABD3HJJ7</accession>
<gene>
    <name evidence="4" type="ORF">R1sor_016863</name>
</gene>
<feature type="compositionally biased region" description="Acidic residues" evidence="3">
    <location>
        <begin position="212"/>
        <end position="224"/>
    </location>
</feature>
<sequence length="374" mass="39883">MPVTYQGVEFGKGSNGHCRNGSRVQPCSTRADGVSTYKLPLPQTQSQSDLEIFNLMSSCSMFFRAESPESKNCCNSLAPLNLPSSLRFTEGGEDQSPVSPLYSSLSSLGGAPDGQTSSDDGASTGGHTGVDSKCWGLASNCSTDSIGQVYDDEKNSSLVDLKRSAAINADGSNSFQNFYTRQRGMPSFLNIPDTGPELSSSSSSIGNRSEDSADSVDNEDSDMEVESKLRTGPLDMMSELQCSLPIKRGLSRFWVGKSKSFHSLAEVSSVNDLAKPENPFNKRRRYTAFADRHRSFPPLSRTSTAGISKKHPAGSGRSNLAVAVAMGSKLECAPKSVANSALPPAGRSFSLVDLQHASNVLSPPSIPASRLRRS</sequence>
<dbReference type="AlphaFoldDB" id="A0ABD3HJJ7"/>
<name>A0ABD3HJJ7_9MARC</name>
<feature type="region of interest" description="Disordered" evidence="3">
    <location>
        <begin position="291"/>
        <end position="314"/>
    </location>
</feature>
<comment type="subcellular location">
    <subcellularLocation>
        <location evidence="1">Nucleus</location>
    </subcellularLocation>
</comment>
<dbReference type="PANTHER" id="PTHR33172:SF96">
    <property type="entry name" value="PROTEIN OXIDATIVE STRESS 3 LIKE 3"/>
    <property type="match status" value="1"/>
</dbReference>
<dbReference type="PANTHER" id="PTHR33172">
    <property type="entry name" value="OS08G0516900 PROTEIN"/>
    <property type="match status" value="1"/>
</dbReference>
<comment type="caution">
    <text evidence="4">The sequence shown here is derived from an EMBL/GenBank/DDBJ whole genome shotgun (WGS) entry which is preliminary data.</text>
</comment>
<organism evidence="4 5">
    <name type="scientific">Riccia sorocarpa</name>
    <dbReference type="NCBI Taxonomy" id="122646"/>
    <lineage>
        <taxon>Eukaryota</taxon>
        <taxon>Viridiplantae</taxon>
        <taxon>Streptophyta</taxon>
        <taxon>Embryophyta</taxon>
        <taxon>Marchantiophyta</taxon>
        <taxon>Marchantiopsida</taxon>
        <taxon>Marchantiidae</taxon>
        <taxon>Marchantiales</taxon>
        <taxon>Ricciaceae</taxon>
        <taxon>Riccia</taxon>
    </lineage>
</organism>
<feature type="region of interest" description="Disordered" evidence="3">
    <location>
        <begin position="186"/>
        <end position="232"/>
    </location>
</feature>
<dbReference type="GO" id="GO:0005634">
    <property type="term" value="C:nucleus"/>
    <property type="evidence" value="ECO:0007669"/>
    <property type="project" value="UniProtKB-SubCell"/>
</dbReference>
<dbReference type="InterPro" id="IPR051992">
    <property type="entry name" value="OxStress_Response_Reg"/>
</dbReference>
<evidence type="ECO:0000313" key="4">
    <source>
        <dbReference type="EMBL" id="KAL3690554.1"/>
    </source>
</evidence>
<evidence type="ECO:0000256" key="3">
    <source>
        <dbReference type="SAM" id="MobiDB-lite"/>
    </source>
</evidence>
<dbReference type="Proteomes" id="UP001633002">
    <property type="component" value="Unassembled WGS sequence"/>
</dbReference>
<evidence type="ECO:0000256" key="2">
    <source>
        <dbReference type="ARBA" id="ARBA00023242"/>
    </source>
</evidence>
<proteinExistence type="predicted"/>
<evidence type="ECO:0000313" key="5">
    <source>
        <dbReference type="Proteomes" id="UP001633002"/>
    </source>
</evidence>